<feature type="compositionally biased region" description="Low complexity" evidence="8">
    <location>
        <begin position="36"/>
        <end position="50"/>
    </location>
</feature>
<dbReference type="InterPro" id="IPR035892">
    <property type="entry name" value="C2_domain_sf"/>
</dbReference>
<feature type="domain" description="RING-type" evidence="10">
    <location>
        <begin position="117"/>
        <end position="161"/>
    </location>
</feature>
<dbReference type="InterPro" id="IPR000008">
    <property type="entry name" value="C2_dom"/>
</dbReference>
<feature type="compositionally biased region" description="Polar residues" evidence="8">
    <location>
        <begin position="400"/>
        <end position="412"/>
    </location>
</feature>
<feature type="region of interest" description="Disordered" evidence="8">
    <location>
        <begin position="400"/>
        <end position="486"/>
    </location>
</feature>
<keyword evidence="6" id="KW-0472">Membrane</keyword>
<evidence type="ECO:0000313" key="11">
    <source>
        <dbReference type="EMBL" id="KER33058.1"/>
    </source>
</evidence>
<comment type="subcellular location">
    <subcellularLocation>
        <location evidence="1">Membrane</location>
    </subcellularLocation>
</comment>
<evidence type="ECO:0000259" key="9">
    <source>
        <dbReference type="PROSITE" id="PS50004"/>
    </source>
</evidence>
<dbReference type="Pfam" id="PF00168">
    <property type="entry name" value="C2"/>
    <property type="match status" value="2"/>
</dbReference>
<keyword evidence="3" id="KW-0677">Repeat</keyword>
<dbReference type="Gene3D" id="2.60.40.150">
    <property type="entry name" value="C2 domain"/>
    <property type="match status" value="2"/>
</dbReference>
<dbReference type="SUPFAM" id="SSF57903">
    <property type="entry name" value="FYVE/PHD zinc finger"/>
    <property type="match status" value="1"/>
</dbReference>
<feature type="compositionally biased region" description="Polar residues" evidence="8">
    <location>
        <begin position="421"/>
        <end position="439"/>
    </location>
</feature>
<dbReference type="Proteomes" id="UP000054324">
    <property type="component" value="Unassembled WGS sequence"/>
</dbReference>
<dbReference type="OrthoDB" id="195679at2759"/>
<evidence type="ECO:0000256" key="4">
    <source>
        <dbReference type="ARBA" id="ARBA00022771"/>
    </source>
</evidence>
<feature type="domain" description="C2" evidence="9">
    <location>
        <begin position="634"/>
        <end position="755"/>
    </location>
</feature>
<dbReference type="RefSeq" id="XP_009163139.1">
    <property type="nucleotide sequence ID" value="XM_009164875.1"/>
</dbReference>
<sequence length="963" mass="108548">MSVTSDNALKPRNRYPSAGSHYNSPVHDSKSEAGYSNASKKSWASSAARSSAYPRKGQTLGDIELTPEEQAHLESVLLRFDQFKQKEEGRIRSLRDELVEKQKVRIRNAEASGDGHCYNCGRLFMAVFNAPIECPICRHEFCRMCLEKTGRSKELICKFCRFESVSRGRLGVWFTEELKRARAAGRVRGVSGPEALRASLLRIKRESKASTLLRNLESPLDNRVKQNVIAHYSGFQETDSSSSTECSSPEQYYLDDSLIPLSSMCVDEDGEHPAASESLRVKSSQGPLEAFTPVTNRMLQKHHAYDQPMTCSVMLFNEDNPPTPIRSAAKNRHANEHSAYISRNIFAAEGQDARFRQADNTENTAEEEIFFKRCYRRVRYRANFGSAGSIVDDVSNASTQPMTESWVQQTAAQRDKRKVDSGSSQENLRAKSKISSSEASFPMTGHSGSSHLHPPPPPREQFSSSVTDLRHSDGSSIHKQRLHSEADSKSTLSLASRVIRIHVFGPSLATTNGTLYNFTAKYSKFYWLRSSLGLEFEGIERTNGEALLLAPSEILLSERGLRRRSRTLDEWEFKNNIRRLQSTVFGGSLRTVGRYENVTQTPFSSFLYFIKQTYGSTLSIYSERESSYTHGIAVTGDLRLDIQYDHQSSTLRIAVKQARDLAVADRKHMSCNPYVKSYLLPDKTKGSKRKTSHKKKNRNPVFEEVFKYSIPYSELLARTLQIAVWHKTSSGTNLFLGEVIIPFSDFQFEAGPQWYPLSERRTVNLPVTMQIDHGSLLLALKLIPGATSGNPCEIHVWIKSATGLTTSISSSKSTTVNPYVKIYMLPDKPKHSKRKTKVLRKTNNPEWNTNFVYNDINRNQLSNIGIEVSVWDHGRVSSSDFLGGCRLNSGALYMKQPATTMYPFNMLLKVLHSGQYCTAGLPVQRENRRQLPMWPVEEFSATLGVVSFMKMYCDIPNIVPTES</sequence>
<evidence type="ECO:0000256" key="6">
    <source>
        <dbReference type="ARBA" id="ARBA00023136"/>
    </source>
</evidence>
<dbReference type="GO" id="GO:0008270">
    <property type="term" value="F:zinc ion binding"/>
    <property type="evidence" value="ECO:0007669"/>
    <property type="project" value="UniProtKB-KW"/>
</dbReference>
<dbReference type="InterPro" id="IPR001565">
    <property type="entry name" value="Synaptotagmin"/>
</dbReference>
<evidence type="ECO:0000256" key="7">
    <source>
        <dbReference type="PROSITE-ProRule" id="PRU00175"/>
    </source>
</evidence>
<evidence type="ECO:0000256" key="8">
    <source>
        <dbReference type="SAM" id="MobiDB-lite"/>
    </source>
</evidence>
<dbReference type="PANTHER" id="PTHR45716">
    <property type="entry name" value="BITESIZE, ISOFORM I"/>
    <property type="match status" value="1"/>
</dbReference>
<dbReference type="EMBL" id="KL596628">
    <property type="protein sequence ID" value="KER33058.1"/>
    <property type="molecule type" value="Genomic_DNA"/>
</dbReference>
<dbReference type="InterPro" id="IPR017907">
    <property type="entry name" value="Znf_RING_CS"/>
</dbReference>
<dbReference type="FunFam" id="2.60.40.150:FF:000006">
    <property type="entry name" value="Synaptotagmin-like 5, isoform CRA_a"/>
    <property type="match status" value="1"/>
</dbReference>
<evidence type="ECO:0000256" key="1">
    <source>
        <dbReference type="ARBA" id="ARBA00004370"/>
    </source>
</evidence>
<gene>
    <name evidence="11" type="ORF">T265_00960</name>
</gene>
<dbReference type="PANTHER" id="PTHR45716:SF2">
    <property type="entry name" value="BITESIZE, ISOFORM I"/>
    <property type="match status" value="1"/>
</dbReference>
<evidence type="ECO:0008006" key="13">
    <source>
        <dbReference type="Google" id="ProtNLM"/>
    </source>
</evidence>
<dbReference type="SUPFAM" id="SSF49562">
    <property type="entry name" value="C2 domain (Calcium/lipid-binding domain, CaLB)"/>
    <property type="match status" value="2"/>
</dbReference>
<keyword evidence="4 7" id="KW-0863">Zinc-finger</keyword>
<evidence type="ECO:0000313" key="12">
    <source>
        <dbReference type="Proteomes" id="UP000054324"/>
    </source>
</evidence>
<dbReference type="SMART" id="SM00239">
    <property type="entry name" value="C2"/>
    <property type="match status" value="2"/>
</dbReference>
<dbReference type="CTD" id="20315148"/>
<feature type="region of interest" description="Disordered" evidence="8">
    <location>
        <begin position="1"/>
        <end position="50"/>
    </location>
</feature>
<dbReference type="InterPro" id="IPR011011">
    <property type="entry name" value="Znf_FYVE_PHD"/>
</dbReference>
<dbReference type="CDD" id="cd08521">
    <property type="entry name" value="C2A_SLP"/>
    <property type="match status" value="1"/>
</dbReference>
<proteinExistence type="predicted"/>
<accession>A0A075A017</accession>
<dbReference type="PRINTS" id="PR00399">
    <property type="entry name" value="SYNAPTOTAGMN"/>
</dbReference>
<dbReference type="PROSITE" id="PS50089">
    <property type="entry name" value="ZF_RING_2"/>
    <property type="match status" value="1"/>
</dbReference>
<dbReference type="PROSITE" id="PS00518">
    <property type="entry name" value="ZF_RING_1"/>
    <property type="match status" value="1"/>
</dbReference>
<keyword evidence="5" id="KW-0862">Zinc</keyword>
<name>A0A075A017_OPIVI</name>
<dbReference type="GO" id="GO:0042043">
    <property type="term" value="F:neurexin family protein binding"/>
    <property type="evidence" value="ECO:0007669"/>
    <property type="project" value="TreeGrafter"/>
</dbReference>
<keyword evidence="12" id="KW-1185">Reference proteome</keyword>
<dbReference type="Gene3D" id="3.30.40.10">
    <property type="entry name" value="Zinc/RING finger domain, C3HC4 (zinc finger)"/>
    <property type="match status" value="1"/>
</dbReference>
<dbReference type="InterPro" id="IPR041282">
    <property type="entry name" value="FYVE_2"/>
</dbReference>
<keyword evidence="2" id="KW-0479">Metal-binding</keyword>
<dbReference type="InterPro" id="IPR001841">
    <property type="entry name" value="Znf_RING"/>
</dbReference>
<evidence type="ECO:0000256" key="5">
    <source>
        <dbReference type="ARBA" id="ARBA00022833"/>
    </source>
</evidence>
<dbReference type="InterPro" id="IPR013083">
    <property type="entry name" value="Znf_RING/FYVE/PHD"/>
</dbReference>
<dbReference type="KEGG" id="ovi:T265_00960"/>
<dbReference type="AlphaFoldDB" id="A0A075A017"/>
<protein>
    <recommendedName>
        <fullName evidence="13">C2 domain protein</fullName>
    </recommendedName>
</protein>
<organism evidence="11 12">
    <name type="scientific">Opisthorchis viverrini</name>
    <name type="common">Southeast Asian liver fluke</name>
    <dbReference type="NCBI Taxonomy" id="6198"/>
    <lineage>
        <taxon>Eukaryota</taxon>
        <taxon>Metazoa</taxon>
        <taxon>Spiralia</taxon>
        <taxon>Lophotrochozoa</taxon>
        <taxon>Platyhelminthes</taxon>
        <taxon>Trematoda</taxon>
        <taxon>Digenea</taxon>
        <taxon>Opisthorchiida</taxon>
        <taxon>Opisthorchiata</taxon>
        <taxon>Opisthorchiidae</taxon>
        <taxon>Opisthorchis</taxon>
    </lineage>
</organism>
<dbReference type="PROSITE" id="PS50004">
    <property type="entry name" value="C2"/>
    <property type="match status" value="2"/>
</dbReference>
<evidence type="ECO:0000256" key="3">
    <source>
        <dbReference type="ARBA" id="ARBA00022737"/>
    </source>
</evidence>
<dbReference type="GO" id="GO:0070382">
    <property type="term" value="C:exocytic vesicle"/>
    <property type="evidence" value="ECO:0007669"/>
    <property type="project" value="TreeGrafter"/>
</dbReference>
<evidence type="ECO:0000259" key="10">
    <source>
        <dbReference type="PROSITE" id="PS50089"/>
    </source>
</evidence>
<dbReference type="STRING" id="6198.A0A075A017"/>
<dbReference type="Pfam" id="PF02318">
    <property type="entry name" value="FYVE_2"/>
    <property type="match status" value="1"/>
</dbReference>
<dbReference type="GO" id="GO:0005886">
    <property type="term" value="C:plasma membrane"/>
    <property type="evidence" value="ECO:0007669"/>
    <property type="project" value="TreeGrafter"/>
</dbReference>
<dbReference type="GeneID" id="20315148"/>
<evidence type="ECO:0000256" key="2">
    <source>
        <dbReference type="ARBA" id="ARBA00022723"/>
    </source>
</evidence>
<dbReference type="GO" id="GO:0006887">
    <property type="term" value="P:exocytosis"/>
    <property type="evidence" value="ECO:0007669"/>
    <property type="project" value="TreeGrafter"/>
</dbReference>
<feature type="domain" description="C2" evidence="9">
    <location>
        <begin position="772"/>
        <end position="902"/>
    </location>
</feature>
<reference evidence="11 12" key="1">
    <citation type="submission" date="2013-11" db="EMBL/GenBank/DDBJ databases">
        <title>Opisthorchis viverrini - life in the bile duct.</title>
        <authorList>
            <person name="Young N.D."/>
            <person name="Nagarajan N."/>
            <person name="Lin S.J."/>
            <person name="Korhonen P.K."/>
            <person name="Jex A.R."/>
            <person name="Hall R.S."/>
            <person name="Safavi-Hemami H."/>
            <person name="Kaewkong W."/>
            <person name="Bertrand D."/>
            <person name="Gao S."/>
            <person name="Seet Q."/>
            <person name="Wongkham S."/>
            <person name="Teh B.T."/>
            <person name="Wongkham C."/>
            <person name="Intapan P.M."/>
            <person name="Maleewong W."/>
            <person name="Yang X."/>
            <person name="Hu M."/>
            <person name="Wang Z."/>
            <person name="Hofmann A."/>
            <person name="Sternberg P.W."/>
            <person name="Tan P."/>
            <person name="Wang J."/>
            <person name="Gasser R.B."/>
        </authorList>
    </citation>
    <scope>NUCLEOTIDE SEQUENCE [LARGE SCALE GENOMIC DNA]</scope>
</reference>